<dbReference type="InterPro" id="IPR050260">
    <property type="entry name" value="FAD-bd_OxRdtase"/>
</dbReference>
<evidence type="ECO:0000313" key="6">
    <source>
        <dbReference type="EMBL" id="PAB59904.1"/>
    </source>
</evidence>
<keyword evidence="7" id="KW-1185">Reference proteome</keyword>
<protein>
    <submittedName>
        <fullName evidence="6">Nitrate reductase</fullName>
    </submittedName>
</protein>
<gene>
    <name evidence="6" type="ORF">CCE28_08095</name>
</gene>
<dbReference type="Proteomes" id="UP000216024">
    <property type="component" value="Unassembled WGS sequence"/>
</dbReference>
<dbReference type="Pfam" id="PF18267">
    <property type="entry name" value="Rubredoxin_C"/>
    <property type="match status" value="1"/>
</dbReference>
<dbReference type="InterPro" id="IPR023753">
    <property type="entry name" value="FAD/NAD-binding_dom"/>
</dbReference>
<dbReference type="PRINTS" id="PR00368">
    <property type="entry name" value="FADPNR"/>
</dbReference>
<dbReference type="Pfam" id="PF07992">
    <property type="entry name" value="Pyr_redox_2"/>
    <property type="match status" value="1"/>
</dbReference>
<keyword evidence="3" id="KW-0274">FAD</keyword>
<evidence type="ECO:0000259" key="5">
    <source>
        <dbReference type="Pfam" id="PF18267"/>
    </source>
</evidence>
<dbReference type="AlphaFoldDB" id="A0A267MJZ2"/>
<dbReference type="Gene3D" id="3.50.50.60">
    <property type="entry name" value="FAD/NAD(P)-binding domain"/>
    <property type="match status" value="2"/>
</dbReference>
<dbReference type="PANTHER" id="PTHR43429">
    <property type="entry name" value="PYRIDINE NUCLEOTIDE-DISULFIDE OXIDOREDUCTASE DOMAIN-CONTAINING"/>
    <property type="match status" value="1"/>
</dbReference>
<feature type="domain" description="FAD/NAD(P)-binding" evidence="4">
    <location>
        <begin position="2"/>
        <end position="289"/>
    </location>
</feature>
<dbReference type="PRINTS" id="PR00411">
    <property type="entry name" value="PNDRDTASEI"/>
</dbReference>
<dbReference type="Gene3D" id="3.30.390.30">
    <property type="match status" value="1"/>
</dbReference>
<reference evidence="6 7" key="1">
    <citation type="submission" date="2017-06" db="EMBL/GenBank/DDBJ databases">
        <title>Draft genome sequence of anaerobic fermentative bacterium Anaeromicrobium sediminis DY2726D isolated from West Pacific Ocean sediments.</title>
        <authorList>
            <person name="Zeng X."/>
        </authorList>
    </citation>
    <scope>NUCLEOTIDE SEQUENCE [LARGE SCALE GENOMIC DNA]</scope>
    <source>
        <strain evidence="6 7">DY2726D</strain>
    </source>
</reference>
<name>A0A267MJZ2_9FIRM</name>
<dbReference type="SUPFAM" id="SSF51905">
    <property type="entry name" value="FAD/NAD(P)-binding domain"/>
    <property type="match status" value="1"/>
</dbReference>
<organism evidence="6 7">
    <name type="scientific">Anaeromicrobium sediminis</name>
    <dbReference type="NCBI Taxonomy" id="1478221"/>
    <lineage>
        <taxon>Bacteria</taxon>
        <taxon>Bacillati</taxon>
        <taxon>Bacillota</taxon>
        <taxon>Clostridia</taxon>
        <taxon>Peptostreptococcales</taxon>
        <taxon>Thermotaleaceae</taxon>
        <taxon>Anaeromicrobium</taxon>
    </lineage>
</organism>
<evidence type="ECO:0000256" key="2">
    <source>
        <dbReference type="ARBA" id="ARBA00022630"/>
    </source>
</evidence>
<feature type="domain" description="NADH-rubredoxin oxidoreductase C-terminal" evidence="5">
    <location>
        <begin position="311"/>
        <end position="377"/>
    </location>
</feature>
<dbReference type="PANTHER" id="PTHR43429:SF3">
    <property type="entry name" value="NITRITE REDUCTASE [NAD(P)H]"/>
    <property type="match status" value="1"/>
</dbReference>
<sequence length="409" mass="45810">MNYVIIGASASGMSFAKELRNLDKNCNITLISRDENVYSRCMLHHIISGHRTLKDINFVEDDFFNKYNITWLKGQTVNDLDVNKKILYTDKRSVKYDKLLIGSGAHAFIPPIKNLRESKSIYALRNIEDALSIKDALETKEKIAILGAGLVGVDVLVSLLEKNKKVSIIDMADRVLPLQLDKRSAKVYERKFIEKGASIYTSAKVEEVILDETNDPKAIKLQGGQIIECDMVIVATGVKPNIGFIREGSMEINRGIVTNDKCETSVENIYAIGDVRGVSPIWPLAMKEGKIAARNMVGGDERITDSFALRNSMNFLGVPTVSIGQVNPPDETYEVLTEEGSEYYKKIVYKDGVIYGVILQGEIDYCGAYIELIRNKIDVSHIKYDPFNIGYGDFFEISENGEYKFKAVV</sequence>
<dbReference type="InterPro" id="IPR041575">
    <property type="entry name" value="Rubredoxin_C"/>
</dbReference>
<accession>A0A267MJZ2</accession>
<comment type="cofactor">
    <cofactor evidence="1">
        <name>FAD</name>
        <dbReference type="ChEBI" id="CHEBI:57692"/>
    </cofactor>
</comment>
<evidence type="ECO:0000256" key="1">
    <source>
        <dbReference type="ARBA" id="ARBA00001974"/>
    </source>
</evidence>
<dbReference type="EMBL" id="NIBG01000005">
    <property type="protein sequence ID" value="PAB59904.1"/>
    <property type="molecule type" value="Genomic_DNA"/>
</dbReference>
<evidence type="ECO:0000256" key="3">
    <source>
        <dbReference type="ARBA" id="ARBA00022827"/>
    </source>
</evidence>
<evidence type="ECO:0000259" key="4">
    <source>
        <dbReference type="Pfam" id="PF07992"/>
    </source>
</evidence>
<proteinExistence type="predicted"/>
<dbReference type="InterPro" id="IPR016156">
    <property type="entry name" value="FAD/NAD-linked_Rdtase_dimer_sf"/>
</dbReference>
<dbReference type="InterPro" id="IPR036188">
    <property type="entry name" value="FAD/NAD-bd_sf"/>
</dbReference>
<keyword evidence="2" id="KW-0285">Flavoprotein</keyword>
<dbReference type="RefSeq" id="WP_095132788.1">
    <property type="nucleotide sequence ID" value="NZ_NIBG01000005.1"/>
</dbReference>
<dbReference type="GO" id="GO:0016491">
    <property type="term" value="F:oxidoreductase activity"/>
    <property type="evidence" value="ECO:0007669"/>
    <property type="project" value="InterPro"/>
</dbReference>
<dbReference type="OrthoDB" id="9807946at2"/>
<evidence type="ECO:0000313" key="7">
    <source>
        <dbReference type="Proteomes" id="UP000216024"/>
    </source>
</evidence>
<comment type="caution">
    <text evidence="6">The sequence shown here is derived from an EMBL/GenBank/DDBJ whole genome shotgun (WGS) entry which is preliminary data.</text>
</comment>